<dbReference type="Proteomes" id="UP000179047">
    <property type="component" value="Unassembled WGS sequence"/>
</dbReference>
<feature type="region of interest" description="Disordered" evidence="1">
    <location>
        <begin position="1"/>
        <end position="52"/>
    </location>
</feature>
<evidence type="ECO:0000256" key="1">
    <source>
        <dbReference type="SAM" id="MobiDB-lite"/>
    </source>
</evidence>
<evidence type="ECO:0000313" key="3">
    <source>
        <dbReference type="Proteomes" id="UP000179047"/>
    </source>
</evidence>
<evidence type="ECO:0000313" key="2">
    <source>
        <dbReference type="EMBL" id="OGN28382.1"/>
    </source>
</evidence>
<name>A0A1F8GSI1_9BACT</name>
<reference evidence="2 3" key="1">
    <citation type="journal article" date="2016" name="Nat. Commun.">
        <title>Thousands of microbial genomes shed light on interconnected biogeochemical processes in an aquifer system.</title>
        <authorList>
            <person name="Anantharaman K."/>
            <person name="Brown C.T."/>
            <person name="Hug L.A."/>
            <person name="Sharon I."/>
            <person name="Castelle C.J."/>
            <person name="Probst A.J."/>
            <person name="Thomas B.C."/>
            <person name="Singh A."/>
            <person name="Wilkins M.J."/>
            <person name="Karaoz U."/>
            <person name="Brodie E.L."/>
            <person name="Williams K.H."/>
            <person name="Hubbard S.S."/>
            <person name="Banfield J.F."/>
        </authorList>
    </citation>
    <scope>NUCLEOTIDE SEQUENCE [LARGE SCALE GENOMIC DNA]</scope>
</reference>
<dbReference type="STRING" id="1802701.A3A33_05180"/>
<accession>A0A1F8GSI1</accession>
<protein>
    <submittedName>
        <fullName evidence="2">Uncharacterized protein</fullName>
    </submittedName>
</protein>
<gene>
    <name evidence="2" type="ORF">A3A33_05180</name>
</gene>
<sequence>MFFDYLLSTDRFDDPDEDDGADESDDEARQVKSGHGRTTTEHLEQPTAQKCTNDTDYDVHAQSLLGIGTHDHRSYPTHYRTEHDPKKYIHTISMASIGQRVNDWDMPYGTSAIHNTYKKKRGPP</sequence>
<organism evidence="2 3">
    <name type="scientific">Candidatus Yanofskybacteria bacterium RIFCSPLOWO2_01_FULL_49_25</name>
    <dbReference type="NCBI Taxonomy" id="1802701"/>
    <lineage>
        <taxon>Bacteria</taxon>
        <taxon>Candidatus Yanofskyibacteriota</taxon>
    </lineage>
</organism>
<dbReference type="AlphaFoldDB" id="A0A1F8GSI1"/>
<feature type="compositionally biased region" description="Acidic residues" evidence="1">
    <location>
        <begin position="13"/>
        <end position="26"/>
    </location>
</feature>
<proteinExistence type="predicted"/>
<dbReference type="EMBL" id="MGKP01000018">
    <property type="protein sequence ID" value="OGN28382.1"/>
    <property type="molecule type" value="Genomic_DNA"/>
</dbReference>
<comment type="caution">
    <text evidence="2">The sequence shown here is derived from an EMBL/GenBank/DDBJ whole genome shotgun (WGS) entry which is preliminary data.</text>
</comment>